<dbReference type="AlphaFoldDB" id="A0AAU8JBZ6"/>
<organism evidence="3">
    <name type="scientific">Planktothricoides raciborskii GIHE-MW2</name>
    <dbReference type="NCBI Taxonomy" id="2792601"/>
    <lineage>
        <taxon>Bacteria</taxon>
        <taxon>Bacillati</taxon>
        <taxon>Cyanobacteriota</taxon>
        <taxon>Cyanophyceae</taxon>
        <taxon>Oscillatoriophycideae</taxon>
        <taxon>Oscillatoriales</taxon>
        <taxon>Oscillatoriaceae</taxon>
        <taxon>Planktothricoides</taxon>
    </lineage>
</organism>
<dbReference type="InterPro" id="IPR007813">
    <property type="entry name" value="PilN"/>
</dbReference>
<keyword evidence="2" id="KW-0812">Transmembrane</keyword>
<dbReference type="EMBL" id="CP159837">
    <property type="protein sequence ID" value="XCM36267.1"/>
    <property type="molecule type" value="Genomic_DNA"/>
</dbReference>
<keyword evidence="2" id="KW-1133">Transmembrane helix</keyword>
<dbReference type="RefSeq" id="WP_354635126.1">
    <property type="nucleotide sequence ID" value="NZ_CP159837.1"/>
</dbReference>
<keyword evidence="2" id="KW-0472">Membrane</keyword>
<name>A0AAU8JBZ6_9CYAN</name>
<accession>A0AAU8JBZ6</accession>
<evidence type="ECO:0000256" key="1">
    <source>
        <dbReference type="SAM" id="Coils"/>
    </source>
</evidence>
<proteinExistence type="predicted"/>
<dbReference type="Pfam" id="PF05137">
    <property type="entry name" value="PilN"/>
    <property type="match status" value="1"/>
</dbReference>
<dbReference type="PANTHER" id="PTHR40278">
    <property type="entry name" value="DNA UTILIZATION PROTEIN HOFN"/>
    <property type="match status" value="1"/>
</dbReference>
<gene>
    <name evidence="3" type="ORF">ABWT76_005017</name>
</gene>
<dbReference type="PANTHER" id="PTHR40278:SF1">
    <property type="entry name" value="DNA UTILIZATION PROTEIN HOFN"/>
    <property type="match status" value="1"/>
</dbReference>
<evidence type="ECO:0000313" key="3">
    <source>
        <dbReference type="EMBL" id="XCM36267.1"/>
    </source>
</evidence>
<feature type="coiled-coil region" evidence="1">
    <location>
        <begin position="62"/>
        <end position="99"/>
    </location>
</feature>
<dbReference type="InterPro" id="IPR052534">
    <property type="entry name" value="Extracell_DNA_Util/SecSys_Comp"/>
</dbReference>
<sequence>MYSIDINFLNDRPDYKPPDISKPIPGKQTSTASLPFLIGGAAVAVAAICSAGGWWWIVTTKNAQLQAEITKLESESGLLEAEVKKVEELENKTKQYNEQTKFFTSIFNTSVKPLSSLLDELSSILPPGMQLSQISQTLKPAEGENIQANTPWGVISQDIEITGLSPSFAEVNDLLLILKSSPFFNEKETALVEAELIEIPIQVEWTGIGDAPENLTPKVVQYKISTKATNVLASEILPDLQRTNAQGLLSRLNRLQQLGVKFDDTSK</sequence>
<evidence type="ECO:0000256" key="2">
    <source>
        <dbReference type="SAM" id="Phobius"/>
    </source>
</evidence>
<reference evidence="3" key="1">
    <citation type="submission" date="2024-07" db="EMBL/GenBank/DDBJ databases">
        <authorList>
            <person name="Kim Y.J."/>
            <person name="Jeong J.Y."/>
        </authorList>
    </citation>
    <scope>NUCLEOTIDE SEQUENCE</scope>
    <source>
        <strain evidence="3">GIHE-MW2</strain>
    </source>
</reference>
<protein>
    <submittedName>
        <fullName evidence="3">PilN domain-containing protein</fullName>
    </submittedName>
</protein>
<keyword evidence="1" id="KW-0175">Coiled coil</keyword>
<feature type="transmembrane region" description="Helical" evidence="2">
    <location>
        <begin position="34"/>
        <end position="57"/>
    </location>
</feature>